<dbReference type="Gene3D" id="3.40.50.720">
    <property type="entry name" value="NAD(P)-binding Rossmann-like Domain"/>
    <property type="match status" value="1"/>
</dbReference>
<organism evidence="2 3">
    <name type="scientific">Spongiactinospora gelatinilytica</name>
    <dbReference type="NCBI Taxonomy" id="2666298"/>
    <lineage>
        <taxon>Bacteria</taxon>
        <taxon>Bacillati</taxon>
        <taxon>Actinomycetota</taxon>
        <taxon>Actinomycetes</taxon>
        <taxon>Streptosporangiales</taxon>
        <taxon>Streptosporangiaceae</taxon>
        <taxon>Spongiactinospora</taxon>
    </lineage>
</organism>
<feature type="domain" description="NAD(P)-binding" evidence="1">
    <location>
        <begin position="11"/>
        <end position="106"/>
    </location>
</feature>
<dbReference type="Pfam" id="PF13460">
    <property type="entry name" value="NAD_binding_10"/>
    <property type="match status" value="1"/>
</dbReference>
<protein>
    <recommendedName>
        <fullName evidence="1">NAD(P)-binding domain-containing protein</fullName>
    </recommendedName>
</protein>
<dbReference type="AlphaFoldDB" id="A0A2W2G545"/>
<dbReference type="InterPro" id="IPR016040">
    <property type="entry name" value="NAD(P)-bd_dom"/>
</dbReference>
<evidence type="ECO:0000313" key="2">
    <source>
        <dbReference type="EMBL" id="PZG43022.1"/>
    </source>
</evidence>
<dbReference type="Proteomes" id="UP000248544">
    <property type="component" value="Unassembled WGS sequence"/>
</dbReference>
<evidence type="ECO:0000259" key="1">
    <source>
        <dbReference type="Pfam" id="PF13460"/>
    </source>
</evidence>
<reference evidence="2 3" key="1">
    <citation type="submission" date="2018-01" db="EMBL/GenBank/DDBJ databases">
        <title>Draft genome sequence of Sphaerisporangium sp. 7K107.</title>
        <authorList>
            <person name="Sahin N."/>
            <person name="Saygin H."/>
            <person name="Ay H."/>
        </authorList>
    </citation>
    <scope>NUCLEOTIDE SEQUENCE [LARGE SCALE GENOMIC DNA]</scope>
    <source>
        <strain evidence="2 3">7K107</strain>
    </source>
</reference>
<dbReference type="InterPro" id="IPR051604">
    <property type="entry name" value="Ergot_Alk_Oxidoreductase"/>
</dbReference>
<keyword evidence="3" id="KW-1185">Reference proteome</keyword>
<sequence>MCGDPGRGFERPETWAAALDGVERVHLFPFAGPQSGFAERAVEAGTRRFVVDSAVAAGFAEGGTPTSALERHLADERGWHRGVERSVEATGVEWTHVRPGLLATWALGWADEIRTAGEVCAPYPGSASVVVHEADAAEIAVSALLTDDHVGATYTVTGPVTTPPLTDTPAVLLNAARPAPR</sequence>
<evidence type="ECO:0000313" key="3">
    <source>
        <dbReference type="Proteomes" id="UP000248544"/>
    </source>
</evidence>
<gene>
    <name evidence="2" type="ORF">C1I98_19060</name>
</gene>
<dbReference type="PANTHER" id="PTHR43162">
    <property type="match status" value="1"/>
</dbReference>
<dbReference type="PANTHER" id="PTHR43162:SF1">
    <property type="entry name" value="PRESTALK A DIFFERENTIATION PROTEIN A"/>
    <property type="match status" value="1"/>
</dbReference>
<dbReference type="SUPFAM" id="SSF51735">
    <property type="entry name" value="NAD(P)-binding Rossmann-fold domains"/>
    <property type="match status" value="1"/>
</dbReference>
<proteinExistence type="predicted"/>
<dbReference type="InterPro" id="IPR036291">
    <property type="entry name" value="NAD(P)-bd_dom_sf"/>
</dbReference>
<accession>A0A2W2G545</accession>
<dbReference type="EMBL" id="POUA01000144">
    <property type="protein sequence ID" value="PZG43022.1"/>
    <property type="molecule type" value="Genomic_DNA"/>
</dbReference>
<name>A0A2W2G545_9ACTN</name>
<comment type="caution">
    <text evidence="2">The sequence shown here is derived from an EMBL/GenBank/DDBJ whole genome shotgun (WGS) entry which is preliminary data.</text>
</comment>
<dbReference type="Gene3D" id="3.90.25.10">
    <property type="entry name" value="UDP-galactose 4-epimerase, domain 1"/>
    <property type="match status" value="1"/>
</dbReference>